<evidence type="ECO:0000313" key="1">
    <source>
        <dbReference type="EMBL" id="EJF75600.1"/>
    </source>
</evidence>
<dbReference type="HOGENOM" id="CLU_2909171_0_0_5"/>
<feature type="non-terminal residue" evidence="1">
    <location>
        <position position="62"/>
    </location>
</feature>
<organism evidence="1 2">
    <name type="scientific">Bartonella birtlesii LL-WM9</name>
    <dbReference type="NCBI Taxonomy" id="1094552"/>
    <lineage>
        <taxon>Bacteria</taxon>
        <taxon>Pseudomonadati</taxon>
        <taxon>Pseudomonadota</taxon>
        <taxon>Alphaproteobacteria</taxon>
        <taxon>Hyphomicrobiales</taxon>
        <taxon>Bartonellaceae</taxon>
        <taxon>Bartonella</taxon>
    </lineage>
</organism>
<proteinExistence type="predicted"/>
<gene>
    <name evidence="1" type="ORF">ME7_01193</name>
</gene>
<accession>J1IWJ6</accession>
<name>J1IWJ6_9HYPH</name>
<sequence>MKKLHATQRASNLKVSRFSFVRVFSLAVTAIFLSNTFPVYAKNFDVQVLQVIEKATKVYFQG</sequence>
<evidence type="ECO:0000313" key="2">
    <source>
        <dbReference type="Proteomes" id="UP000008748"/>
    </source>
</evidence>
<dbReference type="RefSeq" id="WP_006590110.1">
    <property type="nucleotide sequence ID" value="NZ_JH725077.1"/>
</dbReference>
<protein>
    <submittedName>
        <fullName evidence="1">Uncharacterized protein</fullName>
    </submittedName>
</protein>
<dbReference type="Proteomes" id="UP000008748">
    <property type="component" value="Unassembled WGS sequence"/>
</dbReference>
<reference evidence="1 2" key="1">
    <citation type="submission" date="2012-03" db="EMBL/GenBank/DDBJ databases">
        <title>The Genome Sequence of Bartonella birtlesii LL-WM9.</title>
        <authorList>
            <consortium name="The Broad Institute Genome Sequencing Platform"/>
            <consortium name="The Broad Institute Genome Sequencing Center for Infectious Disease"/>
            <person name="Feldgarden M."/>
            <person name="Kirby J."/>
            <person name="Kosoy M."/>
            <person name="Birtles R."/>
            <person name="Probert W.S."/>
            <person name="Chiaraviglio L."/>
            <person name="Young S.K."/>
            <person name="Zeng Q."/>
            <person name="Gargeya S."/>
            <person name="Fitzgerald M."/>
            <person name="Haas B."/>
            <person name="Abouelleil A."/>
            <person name="Alvarado L."/>
            <person name="Arachchi H.M."/>
            <person name="Berlin A."/>
            <person name="Chapman S.B."/>
            <person name="Gearin G."/>
            <person name="Goldberg J."/>
            <person name="Griggs A."/>
            <person name="Gujja S."/>
            <person name="Hansen M."/>
            <person name="Heiman D."/>
            <person name="Howarth C."/>
            <person name="Larimer J."/>
            <person name="Lui A."/>
            <person name="MacDonald P.J.P."/>
            <person name="McCowen C."/>
            <person name="Montmayeur A."/>
            <person name="Murphy C."/>
            <person name="Neiman D."/>
            <person name="Pearson M."/>
            <person name="Priest M."/>
            <person name="Roberts A."/>
            <person name="Saif S."/>
            <person name="Shea T."/>
            <person name="Sisk P."/>
            <person name="Stolte C."/>
            <person name="Sykes S."/>
            <person name="Wortman J."/>
            <person name="Nusbaum C."/>
            <person name="Birren B."/>
        </authorList>
    </citation>
    <scope>NUCLEOTIDE SEQUENCE [LARGE SCALE GENOMIC DNA]</scope>
    <source>
        <strain evidence="1 2">LL-WM9</strain>
    </source>
</reference>
<dbReference type="AlphaFoldDB" id="J1IWJ6"/>
<dbReference type="EMBL" id="AIMC01000027">
    <property type="protein sequence ID" value="EJF75600.1"/>
    <property type="molecule type" value="Genomic_DNA"/>
</dbReference>
<keyword evidence="2" id="KW-1185">Reference proteome</keyword>
<comment type="caution">
    <text evidence="1">The sequence shown here is derived from an EMBL/GenBank/DDBJ whole genome shotgun (WGS) entry which is preliminary data.</text>
</comment>